<dbReference type="AlphaFoldDB" id="A0A517RPT8"/>
<evidence type="ECO:0000256" key="1">
    <source>
        <dbReference type="SAM" id="Phobius"/>
    </source>
</evidence>
<dbReference type="EMBL" id="CP036269">
    <property type="protein sequence ID" value="QDT45890.1"/>
    <property type="molecule type" value="Genomic_DNA"/>
</dbReference>
<name>A0A517RPT8_9PLAN</name>
<reference evidence="2 3" key="1">
    <citation type="submission" date="2019-02" db="EMBL/GenBank/DDBJ databases">
        <title>Deep-cultivation of Planctomycetes and their phenomic and genomic characterization uncovers novel biology.</title>
        <authorList>
            <person name="Wiegand S."/>
            <person name="Jogler M."/>
            <person name="Boedeker C."/>
            <person name="Pinto D."/>
            <person name="Vollmers J."/>
            <person name="Rivas-Marin E."/>
            <person name="Kohn T."/>
            <person name="Peeters S.H."/>
            <person name="Heuer A."/>
            <person name="Rast P."/>
            <person name="Oberbeckmann S."/>
            <person name="Bunk B."/>
            <person name="Jeske O."/>
            <person name="Meyerdierks A."/>
            <person name="Storesund J.E."/>
            <person name="Kallscheuer N."/>
            <person name="Luecker S."/>
            <person name="Lage O.M."/>
            <person name="Pohl T."/>
            <person name="Merkel B.J."/>
            <person name="Hornburger P."/>
            <person name="Mueller R.-W."/>
            <person name="Bruemmer F."/>
            <person name="Labrenz M."/>
            <person name="Spormann A.M."/>
            <person name="Op den Camp H."/>
            <person name="Overmann J."/>
            <person name="Amann R."/>
            <person name="Jetten M.S.M."/>
            <person name="Mascher T."/>
            <person name="Medema M.H."/>
            <person name="Devos D.P."/>
            <person name="Kaster A.-K."/>
            <person name="Ovreas L."/>
            <person name="Rohde M."/>
            <person name="Galperin M.Y."/>
            <person name="Jogler C."/>
        </authorList>
    </citation>
    <scope>NUCLEOTIDE SEQUENCE [LARGE SCALE GENOMIC DNA]</scope>
    <source>
        <strain evidence="2 3">Pan241w</strain>
    </source>
</reference>
<dbReference type="KEGG" id="gaz:Pan241w_60180"/>
<keyword evidence="3" id="KW-1185">Reference proteome</keyword>
<sequence length="32" mass="3542">MSGQLLSGTALAAVFVLGFLYQKRWLAPFRSL</sequence>
<keyword evidence="1" id="KW-0472">Membrane</keyword>
<evidence type="ECO:0000313" key="2">
    <source>
        <dbReference type="EMBL" id="QDT45890.1"/>
    </source>
</evidence>
<accession>A0A517RPT8</accession>
<organism evidence="2 3">
    <name type="scientific">Gimesia alba</name>
    <dbReference type="NCBI Taxonomy" id="2527973"/>
    <lineage>
        <taxon>Bacteria</taxon>
        <taxon>Pseudomonadati</taxon>
        <taxon>Planctomycetota</taxon>
        <taxon>Planctomycetia</taxon>
        <taxon>Planctomycetales</taxon>
        <taxon>Planctomycetaceae</taxon>
        <taxon>Gimesia</taxon>
    </lineage>
</organism>
<proteinExistence type="predicted"/>
<evidence type="ECO:0000313" key="3">
    <source>
        <dbReference type="Proteomes" id="UP000317171"/>
    </source>
</evidence>
<gene>
    <name evidence="2" type="ORF">Pan241w_60180</name>
</gene>
<dbReference type="Proteomes" id="UP000317171">
    <property type="component" value="Chromosome"/>
</dbReference>
<keyword evidence="1" id="KW-0812">Transmembrane</keyword>
<keyword evidence="1" id="KW-1133">Transmembrane helix</keyword>
<feature type="transmembrane region" description="Helical" evidence="1">
    <location>
        <begin position="6"/>
        <end position="22"/>
    </location>
</feature>
<protein>
    <submittedName>
        <fullName evidence="2">Uncharacterized protein</fullName>
    </submittedName>
</protein>